<feature type="transmembrane region" description="Helical" evidence="1">
    <location>
        <begin position="6"/>
        <end position="23"/>
    </location>
</feature>
<organism evidence="2 3">
    <name type="scientific">Microbacterium aurugineum</name>
    <dbReference type="NCBI Taxonomy" id="2851642"/>
    <lineage>
        <taxon>Bacteria</taxon>
        <taxon>Bacillati</taxon>
        <taxon>Actinomycetota</taxon>
        <taxon>Actinomycetes</taxon>
        <taxon>Micrococcales</taxon>
        <taxon>Microbacteriaceae</taxon>
        <taxon>Microbacterium</taxon>
    </lineage>
</organism>
<proteinExistence type="predicted"/>
<keyword evidence="1" id="KW-0812">Transmembrane</keyword>
<dbReference type="RefSeq" id="WP_261811374.1">
    <property type="nucleotide sequence ID" value="NZ_CP078078.1"/>
</dbReference>
<name>A0ABY4J0B9_9MICO</name>
<evidence type="ECO:0000313" key="2">
    <source>
        <dbReference type="EMBL" id="UPL18450.1"/>
    </source>
</evidence>
<sequence length="174" mass="17785">MHAVLHVVALLPAAVGVGALVGMRRDAGRPEILVAALMLAGMADVMTVSLLPPVLWFAVLVIVGIVLAAVRRAAPVPTARPEAMVSTHLALGVITTAVLVLLMPGIPSPAASPIITSHVHGAVDTMPLLVSAGLALGTVILAVVALRTERAWPHRLHHATMAVSTVAMCAIVAT</sequence>
<accession>A0ABY4J0B9</accession>
<evidence type="ECO:0008006" key="4">
    <source>
        <dbReference type="Google" id="ProtNLM"/>
    </source>
</evidence>
<feature type="transmembrane region" description="Helical" evidence="1">
    <location>
        <begin position="83"/>
        <end position="106"/>
    </location>
</feature>
<feature type="transmembrane region" description="Helical" evidence="1">
    <location>
        <begin position="54"/>
        <end position="71"/>
    </location>
</feature>
<dbReference type="Proteomes" id="UP000830631">
    <property type="component" value="Chromosome"/>
</dbReference>
<gene>
    <name evidence="2" type="ORF">KV397_12135</name>
</gene>
<reference evidence="2 3" key="1">
    <citation type="submission" date="2021-06" db="EMBL/GenBank/DDBJ databases">
        <title>Genome-based taxonomic framework of Microbacterium strains isolated from marine environment, the description of four new species and reclassification of four preexisting species.</title>
        <authorList>
            <person name="Lee S.D."/>
            <person name="Kim S.-M."/>
            <person name="Byeon Y.-S."/>
            <person name="Yang H.L."/>
            <person name="Kim I.S."/>
        </authorList>
    </citation>
    <scope>NUCLEOTIDE SEQUENCE [LARGE SCALE GENOMIC DNA]</scope>
    <source>
        <strain evidence="2 3">KSW4-10</strain>
    </source>
</reference>
<feature type="transmembrane region" description="Helical" evidence="1">
    <location>
        <begin position="126"/>
        <end position="146"/>
    </location>
</feature>
<dbReference type="EMBL" id="CP078078">
    <property type="protein sequence ID" value="UPL18450.1"/>
    <property type="molecule type" value="Genomic_DNA"/>
</dbReference>
<keyword evidence="1" id="KW-1133">Transmembrane helix</keyword>
<keyword evidence="1" id="KW-0472">Membrane</keyword>
<protein>
    <recommendedName>
        <fullName evidence="4">DUF5134 domain-containing protein</fullName>
    </recommendedName>
</protein>
<evidence type="ECO:0000313" key="3">
    <source>
        <dbReference type="Proteomes" id="UP000830631"/>
    </source>
</evidence>
<keyword evidence="3" id="KW-1185">Reference proteome</keyword>
<evidence type="ECO:0000256" key="1">
    <source>
        <dbReference type="SAM" id="Phobius"/>
    </source>
</evidence>